<name>A0ABM2EVQ1_EQUPR</name>
<dbReference type="Proteomes" id="UP001652662">
    <property type="component" value="Chromosome 7"/>
</dbReference>
<sequence>MDRFLVKSAPRGLLGKRQPAQTGGGPAALGDGEESSRKRPRRETPENGVDLAGPSWQRIRAEGLDCDYTVLFGKAEADEIFQELEKEVEYFTGIKMAETTLASTEMTRESWLLGAPSPPCPLGPAETSSFGTRMLEGKTPPGGWRQSGFRWPTGAYL</sequence>
<feature type="compositionally biased region" description="Basic and acidic residues" evidence="1">
    <location>
        <begin position="34"/>
        <end position="45"/>
    </location>
</feature>
<protein>
    <submittedName>
        <fullName evidence="3">DNA oxidative demethylase ALKBH2 isoform X2</fullName>
    </submittedName>
</protein>
<dbReference type="RefSeq" id="XP_008519153.1">
    <property type="nucleotide sequence ID" value="XM_008520931.2"/>
</dbReference>
<keyword evidence="2" id="KW-1185">Reference proteome</keyword>
<feature type="region of interest" description="Disordered" evidence="1">
    <location>
        <begin position="1"/>
        <end position="54"/>
    </location>
</feature>
<evidence type="ECO:0000313" key="3">
    <source>
        <dbReference type="RefSeq" id="XP_008519153.1"/>
    </source>
</evidence>
<evidence type="ECO:0000256" key="1">
    <source>
        <dbReference type="SAM" id="MobiDB-lite"/>
    </source>
</evidence>
<gene>
    <name evidence="3" type="primary">ALKBH2</name>
</gene>
<dbReference type="GeneID" id="103551426"/>
<reference evidence="3" key="1">
    <citation type="submission" date="2025-08" db="UniProtKB">
        <authorList>
            <consortium name="RefSeq"/>
        </authorList>
    </citation>
    <scope>IDENTIFICATION</scope>
    <source>
        <tissue evidence="3">Blood</tissue>
    </source>
</reference>
<accession>A0ABM2EVQ1</accession>
<organism evidence="2 3">
    <name type="scientific">Equus przewalskii</name>
    <name type="common">Przewalski's horse</name>
    <name type="synonym">Equus caballus przewalskii</name>
    <dbReference type="NCBI Taxonomy" id="9798"/>
    <lineage>
        <taxon>Eukaryota</taxon>
        <taxon>Metazoa</taxon>
        <taxon>Chordata</taxon>
        <taxon>Craniata</taxon>
        <taxon>Vertebrata</taxon>
        <taxon>Euteleostomi</taxon>
        <taxon>Mammalia</taxon>
        <taxon>Eutheria</taxon>
        <taxon>Laurasiatheria</taxon>
        <taxon>Perissodactyla</taxon>
        <taxon>Equidae</taxon>
        <taxon>Equus</taxon>
    </lineage>
</organism>
<evidence type="ECO:0000313" key="2">
    <source>
        <dbReference type="Proteomes" id="UP001652662"/>
    </source>
</evidence>
<proteinExistence type="predicted"/>